<feature type="transmembrane region" description="Helical" evidence="1">
    <location>
        <begin position="33"/>
        <end position="54"/>
    </location>
</feature>
<dbReference type="OrthoDB" id="9934611at2"/>
<dbReference type="AlphaFoldDB" id="A0A2V2LNP4"/>
<evidence type="ECO:0000313" key="2">
    <source>
        <dbReference type="EMBL" id="PWR03859.1"/>
    </source>
</evidence>
<keyword evidence="3" id="KW-1185">Reference proteome</keyword>
<keyword evidence="1" id="KW-0472">Membrane</keyword>
<dbReference type="RefSeq" id="WP_109810419.1">
    <property type="nucleotide sequence ID" value="NZ_QGKU01000015.1"/>
</dbReference>
<protein>
    <submittedName>
        <fullName evidence="2">Uncharacterized protein</fullName>
    </submittedName>
</protein>
<keyword evidence="1" id="KW-1133">Transmembrane helix</keyword>
<evidence type="ECO:0000313" key="3">
    <source>
        <dbReference type="Proteomes" id="UP000245680"/>
    </source>
</evidence>
<organism evidence="2 3">
    <name type="scientific">Meridianimarinicoccus roseus</name>
    <dbReference type="NCBI Taxonomy" id="2072018"/>
    <lineage>
        <taxon>Bacteria</taxon>
        <taxon>Pseudomonadati</taxon>
        <taxon>Pseudomonadota</taxon>
        <taxon>Alphaproteobacteria</taxon>
        <taxon>Rhodobacterales</taxon>
        <taxon>Paracoccaceae</taxon>
        <taxon>Meridianimarinicoccus</taxon>
    </lineage>
</organism>
<accession>A0A2V2LNP4</accession>
<evidence type="ECO:0000256" key="1">
    <source>
        <dbReference type="SAM" id="Phobius"/>
    </source>
</evidence>
<comment type="caution">
    <text evidence="2">The sequence shown here is derived from an EMBL/GenBank/DDBJ whole genome shotgun (WGS) entry which is preliminary data.</text>
</comment>
<feature type="transmembrane region" description="Helical" evidence="1">
    <location>
        <begin position="60"/>
        <end position="82"/>
    </location>
</feature>
<dbReference type="Proteomes" id="UP000245680">
    <property type="component" value="Unassembled WGS sequence"/>
</dbReference>
<proteinExistence type="predicted"/>
<name>A0A2V2LNP4_9RHOB</name>
<gene>
    <name evidence="2" type="ORF">DKT77_03850</name>
</gene>
<keyword evidence="1" id="KW-0812">Transmembrane</keyword>
<reference evidence="2 3" key="1">
    <citation type="submission" date="2018-05" db="EMBL/GenBank/DDBJ databases">
        <title>Rhodobacteraceae gen. nov., sp. nov. isolated from sea water.</title>
        <authorList>
            <person name="Ren Y."/>
        </authorList>
    </citation>
    <scope>NUCLEOTIDE SEQUENCE [LARGE SCALE GENOMIC DNA]</scope>
    <source>
        <strain evidence="2 3">TG-679</strain>
    </source>
</reference>
<sequence>MSPLRAAKTRPDAARLSATLDQGWDDVSEGGGAVAIVVLGFAFLAGFTLVALLFGLSAVAALLLGWAGSLSCVVLAVLYGAWREYRAAQVSWPRTRDGHVAVWDADLSAERRHTATIIDWDEDAIIDAVPVREHTGSGRN</sequence>
<dbReference type="EMBL" id="QGKU01000015">
    <property type="protein sequence ID" value="PWR03859.1"/>
    <property type="molecule type" value="Genomic_DNA"/>
</dbReference>